<protein>
    <submittedName>
        <fullName evidence="2">Type II toxin-antitoxin system RelE/ParE family toxin</fullName>
    </submittedName>
</protein>
<name>A0ABW5JVH0_9FLAO</name>
<dbReference type="InterPro" id="IPR035093">
    <property type="entry name" value="RelE/ParE_toxin_dom_sf"/>
</dbReference>
<evidence type="ECO:0000256" key="1">
    <source>
        <dbReference type="ARBA" id="ARBA00022649"/>
    </source>
</evidence>
<dbReference type="EMBL" id="JBHULK010000004">
    <property type="protein sequence ID" value="MFD2535720.1"/>
    <property type="molecule type" value="Genomic_DNA"/>
</dbReference>
<sequence>MGLYSITEQGHVIFYRILKNHIRIVRVLHGSKDMPKQF</sequence>
<evidence type="ECO:0000313" key="3">
    <source>
        <dbReference type="Proteomes" id="UP001597441"/>
    </source>
</evidence>
<dbReference type="RefSeq" id="WP_388018756.1">
    <property type="nucleotide sequence ID" value="NZ_JBHUDT010000004.1"/>
</dbReference>
<accession>A0ABW5JVH0</accession>
<dbReference type="Gene3D" id="3.30.2310.20">
    <property type="entry name" value="RelE-like"/>
    <property type="match status" value="1"/>
</dbReference>
<keyword evidence="3" id="KW-1185">Reference proteome</keyword>
<reference evidence="3" key="1">
    <citation type="journal article" date="2019" name="Int. J. Syst. Evol. Microbiol.">
        <title>The Global Catalogue of Microorganisms (GCM) 10K type strain sequencing project: providing services to taxonomists for standard genome sequencing and annotation.</title>
        <authorList>
            <consortium name="The Broad Institute Genomics Platform"/>
            <consortium name="The Broad Institute Genome Sequencing Center for Infectious Disease"/>
            <person name="Wu L."/>
            <person name="Ma J."/>
        </authorList>
    </citation>
    <scope>NUCLEOTIDE SEQUENCE [LARGE SCALE GENOMIC DNA]</scope>
    <source>
        <strain evidence="3">KCTC 42903</strain>
    </source>
</reference>
<gene>
    <name evidence="2" type="ORF">ACFSQS_11460</name>
</gene>
<comment type="caution">
    <text evidence="2">The sequence shown here is derived from an EMBL/GenBank/DDBJ whole genome shotgun (WGS) entry which is preliminary data.</text>
</comment>
<dbReference type="Proteomes" id="UP001597441">
    <property type="component" value="Unassembled WGS sequence"/>
</dbReference>
<proteinExistence type="predicted"/>
<organism evidence="2 3">
    <name type="scientific">Gelatiniphilus marinus</name>
    <dbReference type="NCBI Taxonomy" id="1759464"/>
    <lineage>
        <taxon>Bacteria</taxon>
        <taxon>Pseudomonadati</taxon>
        <taxon>Bacteroidota</taxon>
        <taxon>Flavobacteriia</taxon>
        <taxon>Flavobacteriales</taxon>
        <taxon>Flavobacteriaceae</taxon>
        <taxon>Gelatiniphilus</taxon>
    </lineage>
</organism>
<evidence type="ECO:0000313" key="2">
    <source>
        <dbReference type="EMBL" id="MFD2535720.1"/>
    </source>
</evidence>
<keyword evidence="1" id="KW-1277">Toxin-antitoxin system</keyword>
<dbReference type="InterPro" id="IPR007712">
    <property type="entry name" value="RelE/ParE_toxin"/>
</dbReference>
<dbReference type="Pfam" id="PF05016">
    <property type="entry name" value="ParE_toxin"/>
    <property type="match status" value="1"/>
</dbReference>